<proteinExistence type="predicted"/>
<sequence>MPPYEKEMVLSQEKLFSPRELSQAVGISVTQIRALMNEGRLEYLAISSKTRLLTMSGWERFRQTATRAAGHTGNDADNQSAAHADGHPVRQADLQTGKV</sequence>
<feature type="region of interest" description="Disordered" evidence="1">
    <location>
        <begin position="66"/>
        <end position="99"/>
    </location>
</feature>
<evidence type="ECO:0000256" key="1">
    <source>
        <dbReference type="SAM" id="MobiDB-lite"/>
    </source>
</evidence>
<organism evidence="2 3">
    <name type="scientific">Tabrizicola piscis</name>
    <dbReference type="NCBI Taxonomy" id="2494374"/>
    <lineage>
        <taxon>Bacteria</taxon>
        <taxon>Pseudomonadati</taxon>
        <taxon>Pseudomonadota</taxon>
        <taxon>Alphaproteobacteria</taxon>
        <taxon>Rhodobacterales</taxon>
        <taxon>Paracoccaceae</taxon>
        <taxon>Tabrizicola</taxon>
    </lineage>
</organism>
<protein>
    <submittedName>
        <fullName evidence="2">Uncharacterized protein</fullName>
    </submittedName>
</protein>
<dbReference type="AlphaFoldDB" id="A0A3S8U9B5"/>
<dbReference type="OrthoDB" id="7867829at2"/>
<dbReference type="Proteomes" id="UP000282002">
    <property type="component" value="Chromosome"/>
</dbReference>
<keyword evidence="3" id="KW-1185">Reference proteome</keyword>
<dbReference type="KEGG" id="taw:EI545_15885"/>
<evidence type="ECO:0000313" key="3">
    <source>
        <dbReference type="Proteomes" id="UP000282002"/>
    </source>
</evidence>
<dbReference type="RefSeq" id="WP_125326370.1">
    <property type="nucleotide sequence ID" value="NZ_CP034328.1"/>
</dbReference>
<name>A0A3S8U9B5_9RHOB</name>
<gene>
    <name evidence="2" type="ORF">EI545_15885</name>
</gene>
<accession>A0A3S8U9B5</accession>
<evidence type="ECO:0000313" key="2">
    <source>
        <dbReference type="EMBL" id="AZL60178.1"/>
    </source>
</evidence>
<reference evidence="2 3" key="1">
    <citation type="submission" date="2018-12" db="EMBL/GenBank/DDBJ databases">
        <title>Complete genome sequencing of Tabrizicola sp. K13M18.</title>
        <authorList>
            <person name="Bae J.-W."/>
        </authorList>
    </citation>
    <scope>NUCLEOTIDE SEQUENCE [LARGE SCALE GENOMIC DNA]</scope>
    <source>
        <strain evidence="2 3">K13M18</strain>
    </source>
</reference>
<dbReference type="EMBL" id="CP034328">
    <property type="protein sequence ID" value="AZL60178.1"/>
    <property type="molecule type" value="Genomic_DNA"/>
</dbReference>